<feature type="compositionally biased region" description="Acidic residues" evidence="1">
    <location>
        <begin position="96"/>
        <end position="132"/>
    </location>
</feature>
<name>A0A852RA58_9MICO</name>
<evidence type="ECO:0000313" key="2">
    <source>
        <dbReference type="EMBL" id="NYD27728.1"/>
    </source>
</evidence>
<keyword evidence="3" id="KW-1185">Reference proteome</keyword>
<evidence type="ECO:0000313" key="3">
    <source>
        <dbReference type="Proteomes" id="UP000586095"/>
    </source>
</evidence>
<organism evidence="2 3">
    <name type="scientific">Leucobacter aridicollis</name>
    <dbReference type="NCBI Taxonomy" id="283878"/>
    <lineage>
        <taxon>Bacteria</taxon>
        <taxon>Bacillati</taxon>
        <taxon>Actinomycetota</taxon>
        <taxon>Actinomycetes</taxon>
        <taxon>Micrococcales</taxon>
        <taxon>Microbacteriaceae</taxon>
        <taxon>Leucobacter</taxon>
    </lineage>
</organism>
<dbReference type="AlphaFoldDB" id="A0A852RA58"/>
<evidence type="ECO:0000256" key="1">
    <source>
        <dbReference type="SAM" id="MobiDB-lite"/>
    </source>
</evidence>
<comment type="caution">
    <text evidence="2">The sequence shown here is derived from an EMBL/GenBank/DDBJ whole genome shotgun (WGS) entry which is preliminary data.</text>
</comment>
<feature type="region of interest" description="Disordered" evidence="1">
    <location>
        <begin position="89"/>
        <end position="132"/>
    </location>
</feature>
<sequence length="132" mass="15004">MFQGIDIDGHIDEALKYDDDYDRIRAAGYLLAVLGHSTVWPGDLERLDDHLERAIELLSEMADPESEFLELWEDEPDVLEAVRAELAELEARLAGEDDPEDEDEDDDDQDDESGDEDSESDDDEEDGDDEEE</sequence>
<reference evidence="2 3" key="1">
    <citation type="submission" date="2020-07" db="EMBL/GenBank/DDBJ databases">
        <title>Sequencing the genomes of 1000 actinobacteria strains.</title>
        <authorList>
            <person name="Klenk H.-P."/>
        </authorList>
    </citation>
    <scope>NUCLEOTIDE SEQUENCE [LARGE SCALE GENOMIC DNA]</scope>
    <source>
        <strain evidence="2 3">DSM 17380</strain>
    </source>
</reference>
<dbReference type="EMBL" id="JACCBD010000001">
    <property type="protein sequence ID" value="NYD27728.1"/>
    <property type="molecule type" value="Genomic_DNA"/>
</dbReference>
<proteinExistence type="predicted"/>
<gene>
    <name evidence="2" type="ORF">BJ960_002531</name>
</gene>
<protein>
    <submittedName>
        <fullName evidence="2">Cobalamin biosynthesis protein CobT</fullName>
    </submittedName>
</protein>
<accession>A0A852RA58</accession>
<dbReference type="Proteomes" id="UP000586095">
    <property type="component" value="Unassembled WGS sequence"/>
</dbReference>